<dbReference type="PANTHER" id="PTHR30469:SF36">
    <property type="entry name" value="BLL3903 PROTEIN"/>
    <property type="match status" value="1"/>
</dbReference>
<sequence length="294" mass="30155">MARSYGKLQRIISAILTMTIFSAITGCASDNQGFTENGSNSQSQSQTQTVTVRRGKVIPLISATSEVRVSSDFTVSASRPGMFHGSVTEGQLVQTGDKLGAIDDTTVTTPVDGVVTSVARDNSVSANYPLVGIQYGGLSTVVDASVLLRSIGTDTEITGRFQVMDGQGPTNCAAVVGSDAVNTTDTSGISGPTEGTRNLQCLFPKNTAAFPGQSATTALMGVAVDDALLLPISSVSGRLESGKVSVVKNGKSKVVAVKLGVSDGSHIQILKGLNEGDIVSAVAPGLADDVNENQ</sequence>
<accession>A0A7Y0HWR3</accession>
<protein>
    <submittedName>
        <fullName evidence="2">Uncharacterized protein</fullName>
    </submittedName>
</protein>
<dbReference type="Gene3D" id="3.40.630.10">
    <property type="entry name" value="Zn peptidases"/>
    <property type="match status" value="1"/>
</dbReference>
<evidence type="ECO:0000313" key="2">
    <source>
        <dbReference type="EMBL" id="NMM97189.1"/>
    </source>
</evidence>
<dbReference type="GO" id="GO:1990281">
    <property type="term" value="C:efflux pump complex"/>
    <property type="evidence" value="ECO:0007669"/>
    <property type="project" value="TreeGrafter"/>
</dbReference>
<reference evidence="2 3" key="1">
    <citation type="submission" date="2020-02" db="EMBL/GenBank/DDBJ databases">
        <title>Characterization of phylogenetic diversity of novel bifidobacterial species isolated in Czech ZOOs.</title>
        <authorList>
            <person name="Lugli G.A."/>
            <person name="Vera N.B."/>
            <person name="Ventura M."/>
        </authorList>
    </citation>
    <scope>NUCLEOTIDE SEQUENCE [LARGE SCALE GENOMIC DNA]</scope>
    <source>
        <strain evidence="2 3">DSM 109959</strain>
    </source>
</reference>
<feature type="chain" id="PRO_5031501202" evidence="1">
    <location>
        <begin position="29"/>
        <end position="294"/>
    </location>
</feature>
<keyword evidence="3" id="KW-1185">Reference proteome</keyword>
<proteinExistence type="predicted"/>
<feature type="signal peptide" evidence="1">
    <location>
        <begin position="1"/>
        <end position="28"/>
    </location>
</feature>
<evidence type="ECO:0000313" key="3">
    <source>
        <dbReference type="Proteomes" id="UP000543419"/>
    </source>
</evidence>
<dbReference type="Gene3D" id="2.40.420.20">
    <property type="match status" value="1"/>
</dbReference>
<gene>
    <name evidence="2" type="ORF">G1C97_0138</name>
</gene>
<dbReference type="RefSeq" id="WP_169240072.1">
    <property type="nucleotide sequence ID" value="NZ_JAAIIG010000001.1"/>
</dbReference>
<dbReference type="EMBL" id="JAAIIG010000001">
    <property type="protein sequence ID" value="NMM97189.1"/>
    <property type="molecule type" value="Genomic_DNA"/>
</dbReference>
<dbReference type="GO" id="GO:0015562">
    <property type="term" value="F:efflux transmembrane transporter activity"/>
    <property type="evidence" value="ECO:0007669"/>
    <property type="project" value="TreeGrafter"/>
</dbReference>
<comment type="caution">
    <text evidence="2">The sequence shown here is derived from an EMBL/GenBank/DDBJ whole genome shotgun (WGS) entry which is preliminary data.</text>
</comment>
<keyword evidence="1" id="KW-0732">Signal</keyword>
<evidence type="ECO:0000256" key="1">
    <source>
        <dbReference type="SAM" id="SignalP"/>
    </source>
</evidence>
<dbReference type="AlphaFoldDB" id="A0A7Y0HWR3"/>
<dbReference type="PROSITE" id="PS51257">
    <property type="entry name" value="PROKAR_LIPOPROTEIN"/>
    <property type="match status" value="1"/>
</dbReference>
<name>A0A7Y0HWR3_9BIFI</name>
<dbReference type="PANTHER" id="PTHR30469">
    <property type="entry name" value="MULTIDRUG RESISTANCE PROTEIN MDTA"/>
    <property type="match status" value="1"/>
</dbReference>
<dbReference type="Proteomes" id="UP000543419">
    <property type="component" value="Unassembled WGS sequence"/>
</dbReference>
<organism evidence="2 3">
    <name type="scientific">Bifidobacterium olomucense</name>
    <dbReference type="NCBI Taxonomy" id="2675324"/>
    <lineage>
        <taxon>Bacteria</taxon>
        <taxon>Bacillati</taxon>
        <taxon>Actinomycetota</taxon>
        <taxon>Actinomycetes</taxon>
        <taxon>Bifidobacteriales</taxon>
        <taxon>Bifidobacteriaceae</taxon>
        <taxon>Bifidobacterium</taxon>
    </lineage>
</organism>